<dbReference type="SMART" id="SM00387">
    <property type="entry name" value="HATPase_c"/>
    <property type="match status" value="1"/>
</dbReference>
<feature type="domain" description="Histidine kinase" evidence="8">
    <location>
        <begin position="202"/>
        <end position="420"/>
    </location>
</feature>
<feature type="transmembrane region" description="Helical" evidence="7">
    <location>
        <begin position="161"/>
        <end position="183"/>
    </location>
</feature>
<dbReference type="GO" id="GO:0000155">
    <property type="term" value="F:phosphorelay sensor kinase activity"/>
    <property type="evidence" value="ECO:0007669"/>
    <property type="project" value="InterPro"/>
</dbReference>
<dbReference type="InterPro" id="IPR003661">
    <property type="entry name" value="HisK_dim/P_dom"/>
</dbReference>
<dbReference type="PROSITE" id="PS50109">
    <property type="entry name" value="HIS_KIN"/>
    <property type="match status" value="1"/>
</dbReference>
<dbReference type="PRINTS" id="PR00344">
    <property type="entry name" value="BCTRLSENSOR"/>
</dbReference>
<accession>A0A3B0UKU2</accession>
<dbReference type="GO" id="GO:0016036">
    <property type="term" value="P:cellular response to phosphate starvation"/>
    <property type="evidence" value="ECO:0007669"/>
    <property type="project" value="TreeGrafter"/>
</dbReference>
<keyword evidence="6" id="KW-0902">Two-component regulatory system</keyword>
<feature type="transmembrane region" description="Helical" evidence="7">
    <location>
        <begin position="9"/>
        <end position="29"/>
    </location>
</feature>
<dbReference type="InterPro" id="IPR004358">
    <property type="entry name" value="Sig_transdc_His_kin-like_C"/>
</dbReference>
<dbReference type="GO" id="GO:0004721">
    <property type="term" value="F:phosphoprotein phosphatase activity"/>
    <property type="evidence" value="ECO:0007669"/>
    <property type="project" value="TreeGrafter"/>
</dbReference>
<dbReference type="InterPro" id="IPR050351">
    <property type="entry name" value="BphY/WalK/GraS-like"/>
</dbReference>
<keyword evidence="4" id="KW-0808">Transferase</keyword>
<protein>
    <recommendedName>
        <fullName evidence="2">histidine kinase</fullName>
        <ecNumber evidence="2">2.7.13.3</ecNumber>
    </recommendedName>
</protein>
<dbReference type="Pfam" id="PF02518">
    <property type="entry name" value="HATPase_c"/>
    <property type="match status" value="1"/>
</dbReference>
<sequence>MKYWLRKYVVVFTLILVLGLLFIQVRWIIYSINFQEKVFHNSINLALNQTIANLTKNKKMCNIMKQSVGCDTTLNQQMLASGIWDQLHESIDNELKSYGIGLEYDLYIITNEKDTILRGSLDKVIKKGVCYTQSLRQVIQEAGYDLVVSFPSRTKFFFDRVGLMFLSSVALILMIIGSVFYLLKLYKEELILAEHTKELINNVSHEFKTPISSISLASNMIRKERYNTNEKLQEYATLIFKENKKLQRQVESLLHLAAIERNEFEYEKEKIDINIIIEDAISTIEMLLFEKGGTLKTSFKATVNEVFADKLHLTNTIVNLLSNAIKYSGGEPDILVSTADAGENISISVADKGIGIQSKYLKYIFDKYYRVPTGDIHNIKGFGIGLSYVKKVISAHKGEVKVESISGEGSIFTILLPVQES</sequence>
<dbReference type="PANTHER" id="PTHR45453">
    <property type="entry name" value="PHOSPHATE REGULON SENSOR PROTEIN PHOR"/>
    <property type="match status" value="1"/>
</dbReference>
<dbReference type="CDD" id="cd00082">
    <property type="entry name" value="HisKA"/>
    <property type="match status" value="1"/>
</dbReference>
<evidence type="ECO:0000256" key="3">
    <source>
        <dbReference type="ARBA" id="ARBA00022553"/>
    </source>
</evidence>
<dbReference type="InterPro" id="IPR003594">
    <property type="entry name" value="HATPase_dom"/>
</dbReference>
<keyword evidence="7" id="KW-1133">Transmembrane helix</keyword>
<keyword evidence="5" id="KW-0418">Kinase</keyword>
<evidence type="ECO:0000256" key="7">
    <source>
        <dbReference type="SAM" id="Phobius"/>
    </source>
</evidence>
<dbReference type="Pfam" id="PF00512">
    <property type="entry name" value="HisKA"/>
    <property type="match status" value="1"/>
</dbReference>
<keyword evidence="7" id="KW-0472">Membrane</keyword>
<evidence type="ECO:0000259" key="8">
    <source>
        <dbReference type="PROSITE" id="PS50109"/>
    </source>
</evidence>
<organism evidence="9">
    <name type="scientific">hydrothermal vent metagenome</name>
    <dbReference type="NCBI Taxonomy" id="652676"/>
    <lineage>
        <taxon>unclassified sequences</taxon>
        <taxon>metagenomes</taxon>
        <taxon>ecological metagenomes</taxon>
    </lineage>
</organism>
<dbReference type="SMART" id="SM00388">
    <property type="entry name" value="HisKA"/>
    <property type="match status" value="1"/>
</dbReference>
<dbReference type="EMBL" id="UOEP01000130">
    <property type="protein sequence ID" value="VAW20844.1"/>
    <property type="molecule type" value="Genomic_DNA"/>
</dbReference>
<keyword evidence="3" id="KW-0597">Phosphoprotein</keyword>
<dbReference type="PANTHER" id="PTHR45453:SF1">
    <property type="entry name" value="PHOSPHATE REGULON SENSOR PROTEIN PHOR"/>
    <property type="match status" value="1"/>
</dbReference>
<name>A0A3B0UKU2_9ZZZZ</name>
<dbReference type="InterPro" id="IPR036097">
    <property type="entry name" value="HisK_dim/P_sf"/>
</dbReference>
<dbReference type="AlphaFoldDB" id="A0A3B0UKU2"/>
<evidence type="ECO:0000256" key="4">
    <source>
        <dbReference type="ARBA" id="ARBA00022679"/>
    </source>
</evidence>
<dbReference type="InterPro" id="IPR036890">
    <property type="entry name" value="HATPase_C_sf"/>
</dbReference>
<dbReference type="Gene3D" id="3.30.565.10">
    <property type="entry name" value="Histidine kinase-like ATPase, C-terminal domain"/>
    <property type="match status" value="1"/>
</dbReference>
<evidence type="ECO:0000256" key="1">
    <source>
        <dbReference type="ARBA" id="ARBA00000085"/>
    </source>
</evidence>
<comment type="catalytic activity">
    <reaction evidence="1">
        <text>ATP + protein L-histidine = ADP + protein N-phospho-L-histidine.</text>
        <dbReference type="EC" id="2.7.13.3"/>
    </reaction>
</comment>
<keyword evidence="7" id="KW-0812">Transmembrane</keyword>
<dbReference type="InterPro" id="IPR005467">
    <property type="entry name" value="His_kinase_dom"/>
</dbReference>
<dbReference type="SUPFAM" id="SSF47384">
    <property type="entry name" value="Homodimeric domain of signal transducing histidine kinase"/>
    <property type="match status" value="1"/>
</dbReference>
<dbReference type="EC" id="2.7.13.3" evidence="2"/>
<proteinExistence type="predicted"/>
<dbReference type="GO" id="GO:0005886">
    <property type="term" value="C:plasma membrane"/>
    <property type="evidence" value="ECO:0007669"/>
    <property type="project" value="TreeGrafter"/>
</dbReference>
<reference evidence="9" key="1">
    <citation type="submission" date="2018-06" db="EMBL/GenBank/DDBJ databases">
        <authorList>
            <person name="Zhirakovskaya E."/>
        </authorList>
    </citation>
    <scope>NUCLEOTIDE SEQUENCE</scope>
</reference>
<evidence type="ECO:0000256" key="5">
    <source>
        <dbReference type="ARBA" id="ARBA00022777"/>
    </source>
</evidence>
<evidence type="ECO:0000256" key="2">
    <source>
        <dbReference type="ARBA" id="ARBA00012438"/>
    </source>
</evidence>
<dbReference type="FunFam" id="3.30.565.10:FF:000006">
    <property type="entry name" value="Sensor histidine kinase WalK"/>
    <property type="match status" value="1"/>
</dbReference>
<evidence type="ECO:0000313" key="9">
    <source>
        <dbReference type="EMBL" id="VAW20844.1"/>
    </source>
</evidence>
<evidence type="ECO:0000256" key="6">
    <source>
        <dbReference type="ARBA" id="ARBA00023012"/>
    </source>
</evidence>
<dbReference type="SUPFAM" id="SSF55874">
    <property type="entry name" value="ATPase domain of HSP90 chaperone/DNA topoisomerase II/histidine kinase"/>
    <property type="match status" value="1"/>
</dbReference>
<gene>
    <name evidence="9" type="ORF">MNBD_BACTEROID01-1549</name>
</gene>
<dbReference type="Gene3D" id="1.10.287.130">
    <property type="match status" value="1"/>
</dbReference>